<evidence type="ECO:0000313" key="1">
    <source>
        <dbReference type="EMBL" id="EGF10177.1"/>
    </source>
</evidence>
<accession>F2BE96</accession>
<proteinExistence type="predicted"/>
<dbReference type="HOGENOM" id="CLU_1545995_0_0_4"/>
<keyword evidence="2" id="KW-1185">Reference proteome</keyword>
<organism evidence="1 2">
    <name type="scientific">Neisseria bacilliformis ATCC BAA-1200</name>
    <dbReference type="NCBI Taxonomy" id="888742"/>
    <lineage>
        <taxon>Bacteria</taxon>
        <taxon>Pseudomonadati</taxon>
        <taxon>Pseudomonadota</taxon>
        <taxon>Betaproteobacteria</taxon>
        <taxon>Neisseriales</taxon>
        <taxon>Neisseriaceae</taxon>
        <taxon>Neisseria</taxon>
    </lineage>
</organism>
<reference evidence="1 2" key="1">
    <citation type="submission" date="2011-02" db="EMBL/GenBank/DDBJ databases">
        <authorList>
            <person name="Muzny D."/>
            <person name="Qin X."/>
            <person name="Deng J."/>
            <person name="Jiang H."/>
            <person name="Liu Y."/>
            <person name="Qu J."/>
            <person name="Song X.-Z."/>
            <person name="Zhang L."/>
            <person name="Thornton R."/>
            <person name="Coyle M."/>
            <person name="Francisco L."/>
            <person name="Jackson L."/>
            <person name="Javaid M."/>
            <person name="Korchina V."/>
            <person name="Kovar C."/>
            <person name="Mata R."/>
            <person name="Mathew T."/>
            <person name="Ngo R."/>
            <person name="Nguyen L."/>
            <person name="Nguyen N."/>
            <person name="Okwuonu G."/>
            <person name="Ongeri F."/>
            <person name="Pham C."/>
            <person name="Simmons D."/>
            <person name="Wilczek-Boney K."/>
            <person name="Hale W."/>
            <person name="Jakkamsetti A."/>
            <person name="Pham P."/>
            <person name="Ruth R."/>
            <person name="San Lucas F."/>
            <person name="Warren J."/>
            <person name="Zhang J."/>
            <person name="Zhao Z."/>
            <person name="Zhou C."/>
            <person name="Zhu D."/>
            <person name="Lee S."/>
            <person name="Bess C."/>
            <person name="Blankenburg K."/>
            <person name="Forbes L."/>
            <person name="Fu Q."/>
            <person name="Gubbala S."/>
            <person name="Hirani K."/>
            <person name="Jayaseelan J.C."/>
            <person name="Lara F."/>
            <person name="Munidasa M."/>
            <person name="Palculict T."/>
            <person name="Patil S."/>
            <person name="Pu L.-L."/>
            <person name="Saada N."/>
            <person name="Tang L."/>
            <person name="Weissenberger G."/>
            <person name="Zhu Y."/>
            <person name="Hemphill L."/>
            <person name="Shang Y."/>
            <person name="Youmans B."/>
            <person name="Ayvaz T."/>
            <person name="Ross M."/>
            <person name="Santibanez J."/>
            <person name="Aqrawi P."/>
            <person name="Gross S."/>
            <person name="Joshi V."/>
            <person name="Fowler G."/>
            <person name="Nazareth L."/>
            <person name="Reid J."/>
            <person name="Worley K."/>
            <person name="Petrosino J."/>
            <person name="Highlander S."/>
            <person name="Gibbs R."/>
        </authorList>
    </citation>
    <scope>NUCLEOTIDE SEQUENCE [LARGE SCALE GENOMIC DNA]</scope>
    <source>
        <strain evidence="1 2">ATCC BAA-1200</strain>
    </source>
</reference>
<dbReference type="AlphaFoldDB" id="F2BE96"/>
<sequence length="173" mass="19736">MYKDYENEISLLKSELNDLDTEQENFFSSQEFQKLAHYPTEYVMAIKEGNSIYFDLTIEFLNTRQADTLKEAFALVKDFVYKRQNKMMQQKMMQRLNNQAMYFQENISQLSDSMNSVLAESKRANKNIQSAISASQNAENAARNAISSANAATVAANYAAGMANYSINISRNK</sequence>
<comment type="caution">
    <text evidence="1">The sequence shown here is derived from an EMBL/GenBank/DDBJ whole genome shotgun (WGS) entry which is preliminary data.</text>
</comment>
<name>F2BE96_9NEIS</name>
<evidence type="ECO:0000313" key="2">
    <source>
        <dbReference type="Proteomes" id="UP000004105"/>
    </source>
</evidence>
<gene>
    <name evidence="1" type="ORF">HMPREF9123_2052</name>
</gene>
<dbReference type="EMBL" id="AFAY01000044">
    <property type="protein sequence ID" value="EGF10177.1"/>
    <property type="molecule type" value="Genomic_DNA"/>
</dbReference>
<dbReference type="Proteomes" id="UP000004105">
    <property type="component" value="Unassembled WGS sequence"/>
</dbReference>
<dbReference type="STRING" id="267212.GCA_001063965_00157"/>
<protein>
    <submittedName>
        <fullName evidence="1">Uncharacterized protein</fullName>
    </submittedName>
</protein>